<dbReference type="Proteomes" id="UP000193920">
    <property type="component" value="Unassembled WGS sequence"/>
</dbReference>
<accession>A0A1Y1YTT3</accession>
<evidence type="ECO:0008006" key="3">
    <source>
        <dbReference type="Google" id="ProtNLM"/>
    </source>
</evidence>
<comment type="caution">
    <text evidence="1">The sequence shown here is derived from an EMBL/GenBank/DDBJ whole genome shotgun (WGS) entry which is preliminary data.</text>
</comment>
<dbReference type="AlphaFoldDB" id="A0A1Y1YTT3"/>
<name>A0A1Y1YTT3_9FUNG</name>
<organism evidence="1 2">
    <name type="scientific">Neocallimastix californiae</name>
    <dbReference type="NCBI Taxonomy" id="1754190"/>
    <lineage>
        <taxon>Eukaryota</taxon>
        <taxon>Fungi</taxon>
        <taxon>Fungi incertae sedis</taxon>
        <taxon>Chytridiomycota</taxon>
        <taxon>Chytridiomycota incertae sedis</taxon>
        <taxon>Neocallimastigomycetes</taxon>
        <taxon>Neocallimastigales</taxon>
        <taxon>Neocallimastigaceae</taxon>
        <taxon>Neocallimastix</taxon>
    </lineage>
</organism>
<sequence length="155" mass="18222">MIDKNFENILSSSLKCNYVLLLFKIMKLSKKNYDKYYNNKNLSNFVSCINKIILEKEMDFNLFQNVLHYLLFSNIYSKFKSSDILIEARIKEKINSIYWLVPLYIAVNLTGRNEKSTTIYLVDLRNSKKHEFLLCKGANVNLINKSFELAISILL</sequence>
<reference evidence="1 2" key="1">
    <citation type="submission" date="2016-08" db="EMBL/GenBank/DDBJ databases">
        <title>A Parts List for Fungal Cellulosomes Revealed by Comparative Genomics.</title>
        <authorList>
            <consortium name="DOE Joint Genome Institute"/>
            <person name="Haitjema C.H."/>
            <person name="Gilmore S.P."/>
            <person name="Henske J.K."/>
            <person name="Solomon K.V."/>
            <person name="De Groot R."/>
            <person name="Kuo A."/>
            <person name="Mondo S.J."/>
            <person name="Salamov A.A."/>
            <person name="Labutti K."/>
            <person name="Zhao Z."/>
            <person name="Chiniquy J."/>
            <person name="Barry K."/>
            <person name="Brewer H.M."/>
            <person name="Purvine S.O."/>
            <person name="Wright A.T."/>
            <person name="Boxma B."/>
            <person name="Van Alen T."/>
            <person name="Hackstein J.H."/>
            <person name="Baker S.E."/>
            <person name="Grigoriev I.V."/>
            <person name="O'Malley M.A."/>
        </authorList>
    </citation>
    <scope>NUCLEOTIDE SEQUENCE [LARGE SCALE GENOMIC DNA]</scope>
    <source>
        <strain evidence="1 2">G1</strain>
    </source>
</reference>
<evidence type="ECO:0000313" key="2">
    <source>
        <dbReference type="Proteomes" id="UP000193920"/>
    </source>
</evidence>
<gene>
    <name evidence="1" type="ORF">LY90DRAFT_519717</name>
</gene>
<protein>
    <recommendedName>
        <fullName evidence="3">Ankyrin</fullName>
    </recommendedName>
</protein>
<dbReference type="EMBL" id="MCOG01000505">
    <property type="protein sequence ID" value="ORY01448.1"/>
    <property type="molecule type" value="Genomic_DNA"/>
</dbReference>
<keyword evidence="2" id="KW-1185">Reference proteome</keyword>
<evidence type="ECO:0000313" key="1">
    <source>
        <dbReference type="EMBL" id="ORY01448.1"/>
    </source>
</evidence>
<proteinExistence type="predicted"/>